<gene>
    <name evidence="2" type="ORF">QYS62_005805</name>
</gene>
<sequence>MSTDPAGTPGTAVSNSSAIPNASTMPYGQNASLQKMPPEIFRMIANELGEREVNNGMYHSYGSLANFILALKPAKEVLEEYLYTEDLLCTDRGGLMKVLSADDELTLAVLSKYPEALLKLHIDFQFTWTIQDKPATWTLLHMAVALSLEKTIIKLHELGALYQDIVGFGPVLGDRFDQILKYHTRISHHPVFGHLQALRWKPGFVPFILGDKETYMLLARLWKRETYSVATYHFRYVITNKPADYPMTLQHLAVLGDDEISLDWTKYAARTYPWAVEAPGGETRASILHAALKANNKPVLKFLLKNGIGFGPHFVDTDGNHPFHTLINEGLKATNAKSRAEWRKLKNVFFNTVPQLEWNTLMVQAQHPRNSALQLAIEHIRYNWGASKGAIKEIINLILKQEMVLLKKWNMPPKSLLVNLPNADGDTPLSRLADIIDNREQAFSRAHWDLFDELIKKHGADINLDVNAIFTPRSYRHSIANQVHRRGRFVGHVCDSFGEEHRAEIDETYPVSTPTNMDTYGFHAHQLPPGNPLNLQMPFSWPLLPVPPMVSGVANTIVHRERAYNYAITGNPDHSPYFAHILYLHRPIAAAAAEAAQNKQDETRA</sequence>
<dbReference type="Gene3D" id="1.25.40.20">
    <property type="entry name" value="Ankyrin repeat-containing domain"/>
    <property type="match status" value="1"/>
</dbReference>
<keyword evidence="3" id="KW-1185">Reference proteome</keyword>
<feature type="region of interest" description="Disordered" evidence="1">
    <location>
        <begin position="1"/>
        <end position="21"/>
    </location>
</feature>
<dbReference type="InterPro" id="IPR036770">
    <property type="entry name" value="Ankyrin_rpt-contain_sf"/>
</dbReference>
<dbReference type="SUPFAM" id="SSF48403">
    <property type="entry name" value="Ankyrin repeat"/>
    <property type="match status" value="1"/>
</dbReference>
<name>A0ABZ2WXU1_9HYPO</name>
<proteinExistence type="predicted"/>
<accession>A0ABZ2WXU1</accession>
<evidence type="ECO:0008006" key="4">
    <source>
        <dbReference type="Google" id="ProtNLM"/>
    </source>
</evidence>
<dbReference type="Proteomes" id="UP001489902">
    <property type="component" value="Chromosome 3"/>
</dbReference>
<organism evidence="2 3">
    <name type="scientific">Fusarium acuminatum</name>
    <dbReference type="NCBI Taxonomy" id="5515"/>
    <lineage>
        <taxon>Eukaryota</taxon>
        <taxon>Fungi</taxon>
        <taxon>Dikarya</taxon>
        <taxon>Ascomycota</taxon>
        <taxon>Pezizomycotina</taxon>
        <taxon>Sordariomycetes</taxon>
        <taxon>Hypocreomycetidae</taxon>
        <taxon>Hypocreales</taxon>
        <taxon>Nectriaceae</taxon>
        <taxon>Fusarium</taxon>
        <taxon>Fusarium tricinctum species complex</taxon>
    </lineage>
</organism>
<protein>
    <recommendedName>
        <fullName evidence="4">Ankyrin repeat protein</fullName>
    </recommendedName>
</protein>
<dbReference type="EMBL" id="CP151262">
    <property type="protein sequence ID" value="WZH44777.1"/>
    <property type="molecule type" value="Genomic_DNA"/>
</dbReference>
<evidence type="ECO:0000313" key="2">
    <source>
        <dbReference type="EMBL" id="WZH44777.1"/>
    </source>
</evidence>
<evidence type="ECO:0000313" key="3">
    <source>
        <dbReference type="Proteomes" id="UP001489902"/>
    </source>
</evidence>
<reference evidence="2 3" key="1">
    <citation type="submission" date="2024-04" db="EMBL/GenBank/DDBJ databases">
        <title>Complete genome sequence of Fusarium acuminatum.</title>
        <authorList>
            <person name="Lan B."/>
        </authorList>
    </citation>
    <scope>NUCLEOTIDE SEQUENCE [LARGE SCALE GENOMIC DNA]</scope>
    <source>
        <strain evidence="2">1A</strain>
    </source>
</reference>
<evidence type="ECO:0000256" key="1">
    <source>
        <dbReference type="SAM" id="MobiDB-lite"/>
    </source>
</evidence>